<comment type="similarity">
    <text evidence="2">Belongs to the Mediator complex subunit 24 family.</text>
</comment>
<reference evidence="9" key="1">
    <citation type="submission" date="2022-12" db="EMBL/GenBank/DDBJ databases">
        <title>Chromosome-level genome assembly of the bean flower thrips Megalurothrips usitatus.</title>
        <authorList>
            <person name="Ma L."/>
            <person name="Liu Q."/>
            <person name="Li H."/>
            <person name="Cai W."/>
        </authorList>
    </citation>
    <scope>NUCLEOTIDE SEQUENCE</scope>
    <source>
        <strain evidence="9">Cailab_2022a</strain>
    </source>
</reference>
<keyword evidence="5" id="KW-0010">Activator</keyword>
<evidence type="ECO:0000256" key="2">
    <source>
        <dbReference type="ARBA" id="ARBA00007864"/>
    </source>
</evidence>
<dbReference type="AlphaFoldDB" id="A0AAV7XA10"/>
<accession>A0AAV7XA10</accession>
<organism evidence="9 10">
    <name type="scientific">Megalurothrips usitatus</name>
    <name type="common">bean blossom thrips</name>
    <dbReference type="NCBI Taxonomy" id="439358"/>
    <lineage>
        <taxon>Eukaryota</taxon>
        <taxon>Metazoa</taxon>
        <taxon>Ecdysozoa</taxon>
        <taxon>Arthropoda</taxon>
        <taxon>Hexapoda</taxon>
        <taxon>Insecta</taxon>
        <taxon>Pterygota</taxon>
        <taxon>Neoptera</taxon>
        <taxon>Paraneoptera</taxon>
        <taxon>Thysanoptera</taxon>
        <taxon>Terebrantia</taxon>
        <taxon>Thripoidea</taxon>
        <taxon>Thripidae</taxon>
        <taxon>Megalurothrips</taxon>
    </lineage>
</organism>
<evidence type="ECO:0000256" key="3">
    <source>
        <dbReference type="ARBA" id="ARBA00019693"/>
    </source>
</evidence>
<keyword evidence="6" id="KW-0804">Transcription</keyword>
<evidence type="ECO:0000256" key="6">
    <source>
        <dbReference type="ARBA" id="ARBA00023163"/>
    </source>
</evidence>
<gene>
    <name evidence="9" type="ORF">ONE63_001995</name>
</gene>
<dbReference type="PANTHER" id="PTHR12898:SF1">
    <property type="entry name" value="MEDIATOR OF RNA POLYMERASE II TRANSCRIPTION SUBUNIT 24"/>
    <property type="match status" value="1"/>
</dbReference>
<sequence length="1020" mass="114338">MRNLLLGATTASIFKMTSKTSSLKALLLRAWRERWSDLQWGIHIKTILPRGVSGDVHNLADCILQQALVGSGPNQLVLSYLKHTLSSQLVSYAAVLQRISKYDHFHKPHCIVSLLEFLQSIQPGITCRGKPEENMLPGAILGVVHWLLQCLVHVLESLPSSATDSSTLPYPEMFELPIKILTSMVNDEFMIAVLHLSKHEDQETYEEVGKKCKDILSLLAQNTRFVPNPHLKEVLSKIKKMDLDLGSRCLPSFQVVSGLTATKDGCEPLTYCLQPLLAIEVMQNPCADTSAFVSQLRMIQRLKGLNNARLYCELMRACLITVNNVMDLEMPQVPQWGAFTFIKMPQILLQLHTTCKGELGKGEFSQDVIEALELLLQFTPLLDIIDAKWPSSCVDSLLQALLKVGLILDEHSLKFSQMRKDSSSSGILKSEQSMELPLSDVVRQAEGLLQRILTALEADYVEIQEPLLNVLCQVLSVKSFELILAVATVEGKMHTFVSKLIKFNEGSKQTGGVVGKSAQTRAMLFDITFLMLCQIVQMYGSDVVLAEQGGNSFFEEWVRDCMVERRRPKPPDQTLKHLNPNRVSELLNQLNSGEAEFPISQTKWQNVCWSVPFAMEEVLKAWEHEALTANDVKRILDTMKARMCFLPVCATAWLCSKMQILPQEQLLKPMNMVQQFISSSTQALKPSSPQGGSFSERAALMTGIICKMQNDVPITQPKSKARVLSATSIVSGQPICEQLTNIWSCLHQRGWMQNEATNQMESLLNSGGANWFVTNVVKEVLKYRYKEDLDRAVDLAFAVFHLDLEHCTLTLILHVLPQYLHNRLLSDELMEPQASALAKLSAYCVFAFANLDCVEPYVPTSRKRSRPEDYEDLDLIVPACKMMRLGNCNSDGLQSVPSLVFNDADGGNNSGIKDPLASALRKLFQTLNILVTRDGEVSQQTHFVLRFIQLIVFSGKEHAATVLRDMPTNLIPSLIRALPEDFSTDLIVRLYDIQNIVGRKSTIRDLCLLRNLNLKPQISE</sequence>
<dbReference type="GO" id="GO:0060261">
    <property type="term" value="P:positive regulation of transcription initiation by RNA polymerase II"/>
    <property type="evidence" value="ECO:0007669"/>
    <property type="project" value="TreeGrafter"/>
</dbReference>
<dbReference type="Proteomes" id="UP001075354">
    <property type="component" value="Chromosome 11"/>
</dbReference>
<dbReference type="GO" id="GO:0016592">
    <property type="term" value="C:mediator complex"/>
    <property type="evidence" value="ECO:0007669"/>
    <property type="project" value="InterPro"/>
</dbReference>
<protein>
    <recommendedName>
        <fullName evidence="3">Mediator of RNA polymerase II transcription subunit 24</fullName>
    </recommendedName>
    <alternativeName>
        <fullName evidence="8">Mediator complex subunit 24</fullName>
    </alternativeName>
</protein>
<evidence type="ECO:0000256" key="7">
    <source>
        <dbReference type="ARBA" id="ARBA00023242"/>
    </source>
</evidence>
<evidence type="ECO:0000256" key="8">
    <source>
        <dbReference type="ARBA" id="ARBA00031960"/>
    </source>
</evidence>
<keyword evidence="7" id="KW-0539">Nucleus</keyword>
<dbReference type="InterPro" id="IPR021429">
    <property type="entry name" value="Mediator_Med24"/>
</dbReference>
<evidence type="ECO:0000313" key="10">
    <source>
        <dbReference type="Proteomes" id="UP001075354"/>
    </source>
</evidence>
<dbReference type="GO" id="GO:0003712">
    <property type="term" value="F:transcription coregulator activity"/>
    <property type="evidence" value="ECO:0007669"/>
    <property type="project" value="TreeGrafter"/>
</dbReference>
<keyword evidence="4" id="KW-0805">Transcription regulation</keyword>
<comment type="caution">
    <text evidence="9">The sequence shown here is derived from an EMBL/GenBank/DDBJ whole genome shotgun (WGS) entry which is preliminary data.</text>
</comment>
<comment type="subcellular location">
    <subcellularLocation>
        <location evidence="1">Nucleus</location>
    </subcellularLocation>
</comment>
<evidence type="ECO:0000256" key="1">
    <source>
        <dbReference type="ARBA" id="ARBA00004123"/>
    </source>
</evidence>
<evidence type="ECO:0000256" key="4">
    <source>
        <dbReference type="ARBA" id="ARBA00023015"/>
    </source>
</evidence>
<evidence type="ECO:0000313" key="9">
    <source>
        <dbReference type="EMBL" id="KAJ1522846.1"/>
    </source>
</evidence>
<name>A0AAV7XA10_9NEOP</name>
<proteinExistence type="inferred from homology"/>
<dbReference type="PANTHER" id="PTHR12898">
    <property type="entry name" value="MEDIATOR OF RNA POLYMERASE II TRANSCRIPTION SUBUNIT 24"/>
    <property type="match status" value="1"/>
</dbReference>
<dbReference type="Pfam" id="PF11277">
    <property type="entry name" value="Med24_N"/>
    <property type="match status" value="1"/>
</dbReference>
<keyword evidence="10" id="KW-1185">Reference proteome</keyword>
<evidence type="ECO:0000256" key="5">
    <source>
        <dbReference type="ARBA" id="ARBA00023159"/>
    </source>
</evidence>
<dbReference type="EMBL" id="JAPTSV010000011">
    <property type="protein sequence ID" value="KAJ1522846.1"/>
    <property type="molecule type" value="Genomic_DNA"/>
</dbReference>